<dbReference type="Proteomes" id="UP000246121">
    <property type="component" value="Unassembled WGS sequence"/>
</dbReference>
<dbReference type="Pfam" id="PF06071">
    <property type="entry name" value="YchF-GTPase_C"/>
    <property type="match status" value="1"/>
</dbReference>
<sequence length="394" mass="44321">MPPKKKDEKSQPPRTILLGRPGSNLKVGIVGLPNVGKSTFFNVLSKKGVPAENRPFCTIDPNTADINIPDDRFEKLVKINKPASIVPAQIHIRDIAGLVRGASNGEGLGNAFLSHINECDGIIHMIRVFEEVEVTHVEGDLDPIRDLEIIFSELIMKDLQVVNGLIDKITPIVNRGIDKSKKFDLEVLMKLKEHLENGEQIRCCQWNGKEIDFLNTLQLLTAKPAIFLANMSEKDFIRQRGKWLVKLKEWIDQHTGEPLIPVSAEMEANFLNMSPEETEEYCTANKTKSQVHKIVTTAYHAINLIHYFTAGSDEVKCWTIQRGTKAPQAAGKIHSDMEKGFICAEVIHWEDYDKLENEAACREAGKQHQEGRNYEVQDGDIIFFKFNAAKGGKK</sequence>
<dbReference type="InterPro" id="IPR013029">
    <property type="entry name" value="YchF_C"/>
</dbReference>
<dbReference type="VEuPathDB" id="TriTrypDB:TcG_08397"/>
<comment type="function">
    <text evidence="3">Hydrolyzes ATP, and can also hydrolyze GTP with lower efficiency. Has lower affinity for GTP.</text>
</comment>
<comment type="caution">
    <text evidence="6">The sequence shown here is derived from an EMBL/GenBank/DDBJ whole genome shotgun (WGS) entry which is preliminary data.</text>
</comment>
<dbReference type="InterPro" id="IPR012675">
    <property type="entry name" value="Beta-grasp_dom_sf"/>
</dbReference>
<dbReference type="VEuPathDB" id="TriTrypDB:C4B63_184g8"/>
<feature type="domain" description="TGS" evidence="5">
    <location>
        <begin position="303"/>
        <end position="386"/>
    </location>
</feature>
<dbReference type="InterPro" id="IPR004095">
    <property type="entry name" value="TGS"/>
</dbReference>
<dbReference type="VEuPathDB" id="TriTrypDB:TCDM_10080"/>
<dbReference type="GO" id="GO:0005737">
    <property type="term" value="C:cytoplasm"/>
    <property type="evidence" value="ECO:0007669"/>
    <property type="project" value="UniProtKB-SubCell"/>
</dbReference>
<dbReference type="SUPFAM" id="SSF81271">
    <property type="entry name" value="TGS-like"/>
    <property type="match status" value="1"/>
</dbReference>
<dbReference type="InterPro" id="IPR006073">
    <property type="entry name" value="GTP-bd"/>
</dbReference>
<dbReference type="InterPro" id="IPR031167">
    <property type="entry name" value="G_OBG"/>
</dbReference>
<dbReference type="VEuPathDB" id="TriTrypDB:TcCLB.504741.20"/>
<dbReference type="PANTHER" id="PTHR23305">
    <property type="entry name" value="OBG GTPASE FAMILY"/>
    <property type="match status" value="1"/>
</dbReference>
<proteinExistence type="inferred from homology"/>
<protein>
    <recommendedName>
        <fullName evidence="3">Obg-like ATPase 1</fullName>
    </recommendedName>
</protein>
<dbReference type="VEuPathDB" id="TriTrypDB:TcCL_ESM05163"/>
<evidence type="ECO:0000256" key="3">
    <source>
        <dbReference type="HAMAP-Rule" id="MF_03167"/>
    </source>
</evidence>
<dbReference type="VEuPathDB" id="TriTrypDB:Tc_MARK_9704"/>
<gene>
    <name evidence="6" type="ORF">C4B63_184g8</name>
</gene>
<evidence type="ECO:0000313" key="6">
    <source>
        <dbReference type="EMBL" id="PWU85072.1"/>
    </source>
</evidence>
<dbReference type="VEuPathDB" id="TriTrypDB:ECC02_004363"/>
<dbReference type="InterPro" id="IPR023192">
    <property type="entry name" value="TGS-like_dom_sf"/>
</dbReference>
<dbReference type="VEuPathDB" id="TriTrypDB:TCSYLVIO_000468"/>
<dbReference type="EMBL" id="PRFA01000184">
    <property type="protein sequence ID" value="PWU85072.1"/>
    <property type="molecule type" value="Genomic_DNA"/>
</dbReference>
<evidence type="ECO:0000259" key="4">
    <source>
        <dbReference type="PROSITE" id="PS51710"/>
    </source>
</evidence>
<dbReference type="VEuPathDB" id="TriTrypDB:TcYC6_0075920"/>
<comment type="similarity">
    <text evidence="3">Belongs to the TRAFAC class OBG-HflX-like GTPase superfamily. OBG GTPase family. YchF/OLA1 subfamily.</text>
</comment>
<dbReference type="AlphaFoldDB" id="A0A2V2UPK5"/>
<feature type="domain" description="OBG-type G" evidence="4">
    <location>
        <begin position="25"/>
        <end position="282"/>
    </location>
</feature>
<dbReference type="SUPFAM" id="SSF52540">
    <property type="entry name" value="P-loop containing nucleoside triphosphate hydrolases"/>
    <property type="match status" value="1"/>
</dbReference>
<keyword evidence="3" id="KW-0963">Cytoplasm</keyword>
<keyword evidence="2 3" id="KW-0067">ATP-binding</keyword>
<dbReference type="PROSITE" id="PS51710">
    <property type="entry name" value="G_OBG"/>
    <property type="match status" value="1"/>
</dbReference>
<dbReference type="Gene3D" id="3.10.20.30">
    <property type="match status" value="1"/>
</dbReference>
<dbReference type="VEuPathDB" id="TriTrypDB:C3747_136g52"/>
<dbReference type="GO" id="GO:0005525">
    <property type="term" value="F:GTP binding"/>
    <property type="evidence" value="ECO:0007669"/>
    <property type="project" value="InterPro"/>
</dbReference>
<reference evidence="6 7" key="1">
    <citation type="journal article" date="2018" name="Microb. Genom.">
        <title>Expanding an expanded genome: long-read sequencing of Trypanosoma cruzi.</title>
        <authorList>
            <person name="Berna L."/>
            <person name="Rodriguez M."/>
            <person name="Chiribao M.L."/>
            <person name="Parodi-Talice A."/>
            <person name="Pita S."/>
            <person name="Rijo G."/>
            <person name="Alvarez-Valin F."/>
            <person name="Robello C."/>
        </authorList>
    </citation>
    <scope>NUCLEOTIDE SEQUENCE [LARGE SCALE GENOMIC DNA]</scope>
    <source>
        <strain evidence="6 7">Dm28c</strain>
    </source>
</reference>
<dbReference type="Pfam" id="PF01926">
    <property type="entry name" value="MMR_HSR1"/>
    <property type="match status" value="1"/>
</dbReference>
<dbReference type="InterPro" id="IPR027417">
    <property type="entry name" value="P-loop_NTPase"/>
</dbReference>
<accession>A0A2V2UPK5</accession>
<feature type="binding site" evidence="3">
    <location>
        <position position="231"/>
    </location>
    <ligand>
        <name>ATP</name>
        <dbReference type="ChEBI" id="CHEBI:30616"/>
    </ligand>
</feature>
<dbReference type="VEuPathDB" id="TriTrypDB:TcCLB.511625.50"/>
<dbReference type="PRINTS" id="PR00326">
    <property type="entry name" value="GTP1OBG"/>
</dbReference>
<dbReference type="FunFam" id="1.10.150.300:FF:000001">
    <property type="entry name" value="Ribosome-binding ATPase YchF"/>
    <property type="match status" value="1"/>
</dbReference>
<dbReference type="Gene3D" id="1.10.150.300">
    <property type="entry name" value="TGS-like domain"/>
    <property type="match status" value="1"/>
</dbReference>
<dbReference type="InterPro" id="IPR004396">
    <property type="entry name" value="ATPase_YchF/OLA1"/>
</dbReference>
<keyword evidence="1 3" id="KW-0547">Nucleotide-binding</keyword>
<dbReference type="InterPro" id="IPR041706">
    <property type="entry name" value="YchF_N"/>
</dbReference>
<comment type="subcellular location">
    <subcellularLocation>
        <location evidence="3">Cytoplasm</location>
    </subcellularLocation>
</comment>
<name>A0A2V2UPK5_TRYCR</name>
<keyword evidence="3" id="KW-0378">Hydrolase</keyword>
<dbReference type="VEuPathDB" id="TriTrypDB:TcBrA4_0100900"/>
<evidence type="ECO:0000259" key="5">
    <source>
        <dbReference type="PROSITE" id="PS51880"/>
    </source>
</evidence>
<dbReference type="Gene3D" id="3.40.50.300">
    <property type="entry name" value="P-loop containing nucleotide triphosphate hydrolases"/>
    <property type="match status" value="1"/>
</dbReference>
<dbReference type="NCBIfam" id="TIGR00092">
    <property type="entry name" value="redox-regulated ATPase YchF"/>
    <property type="match status" value="1"/>
</dbReference>
<dbReference type="PROSITE" id="PS51880">
    <property type="entry name" value="TGS"/>
    <property type="match status" value="1"/>
</dbReference>
<dbReference type="GO" id="GO:0043023">
    <property type="term" value="F:ribosomal large subunit binding"/>
    <property type="evidence" value="ECO:0007669"/>
    <property type="project" value="UniProtKB-UniRule"/>
</dbReference>
<evidence type="ECO:0000256" key="1">
    <source>
        <dbReference type="ARBA" id="ARBA00022741"/>
    </source>
</evidence>
<dbReference type="PANTHER" id="PTHR23305:SF11">
    <property type="entry name" value="OBG-LIKE ATPASE 1"/>
    <property type="match status" value="1"/>
</dbReference>
<dbReference type="InterPro" id="IPR012676">
    <property type="entry name" value="TGS-like"/>
</dbReference>
<evidence type="ECO:0000313" key="7">
    <source>
        <dbReference type="Proteomes" id="UP000246121"/>
    </source>
</evidence>
<dbReference type="FunFam" id="3.10.20.30:FF:000001">
    <property type="entry name" value="Ribosome-binding ATPase YchF"/>
    <property type="match status" value="1"/>
</dbReference>
<dbReference type="GO" id="GO:0016887">
    <property type="term" value="F:ATP hydrolysis activity"/>
    <property type="evidence" value="ECO:0007669"/>
    <property type="project" value="UniProtKB-UniRule"/>
</dbReference>
<dbReference type="VEuPathDB" id="TriTrypDB:BCY84_03299"/>
<dbReference type="GO" id="GO:0005524">
    <property type="term" value="F:ATP binding"/>
    <property type="evidence" value="ECO:0007669"/>
    <property type="project" value="UniProtKB-UniRule"/>
</dbReference>
<evidence type="ECO:0000256" key="2">
    <source>
        <dbReference type="ARBA" id="ARBA00022840"/>
    </source>
</evidence>
<comment type="subunit">
    <text evidence="3">Monomer.</text>
</comment>
<dbReference type="CDD" id="cd04867">
    <property type="entry name" value="TGS_YchF_OLA1"/>
    <property type="match status" value="1"/>
</dbReference>
<organism evidence="6 7">
    <name type="scientific">Trypanosoma cruzi</name>
    <dbReference type="NCBI Taxonomy" id="5693"/>
    <lineage>
        <taxon>Eukaryota</taxon>
        <taxon>Discoba</taxon>
        <taxon>Euglenozoa</taxon>
        <taxon>Kinetoplastea</taxon>
        <taxon>Metakinetoplastina</taxon>
        <taxon>Trypanosomatida</taxon>
        <taxon>Trypanosomatidae</taxon>
        <taxon>Trypanosoma</taxon>
        <taxon>Schizotrypanum</taxon>
    </lineage>
</organism>
<dbReference type="CDD" id="cd01900">
    <property type="entry name" value="YchF"/>
    <property type="match status" value="1"/>
</dbReference>
<dbReference type="PIRSF" id="PIRSF006641">
    <property type="entry name" value="CHP00092"/>
    <property type="match status" value="1"/>
</dbReference>
<dbReference type="OrthoDB" id="424823at2759"/>
<feature type="binding site" evidence="3">
    <location>
        <begin position="34"/>
        <end position="39"/>
    </location>
    <ligand>
        <name>ATP</name>
        <dbReference type="ChEBI" id="CHEBI:30616"/>
    </ligand>
</feature>
<dbReference type="HAMAP" id="MF_00944">
    <property type="entry name" value="YchF_OLA1_ATPase"/>
    <property type="match status" value="1"/>
</dbReference>